<evidence type="ECO:0008006" key="4">
    <source>
        <dbReference type="Google" id="ProtNLM"/>
    </source>
</evidence>
<sequence length="141" mass="14044">MARSPHTASRTGTAVTAMARAVLLALLLTLLGTSADPGGHRPAPDVTALAAVAGPAHDVLAADDADRAVPAAHRVQGEPTGERHAPPPCATPARRPAAAPPGTARTGPPAARPPSPGRPADRHGTRAPPSPPAPEPLFPSP</sequence>
<feature type="region of interest" description="Disordered" evidence="1">
    <location>
        <begin position="61"/>
        <end position="141"/>
    </location>
</feature>
<accession>A0ABD5EFS5</accession>
<feature type="compositionally biased region" description="Pro residues" evidence="1">
    <location>
        <begin position="128"/>
        <end position="141"/>
    </location>
</feature>
<gene>
    <name evidence="2" type="ORF">RM877_00955</name>
</gene>
<evidence type="ECO:0000313" key="2">
    <source>
        <dbReference type="EMBL" id="MDT0433249.1"/>
    </source>
</evidence>
<name>A0ABD5EFS5_9ACTN</name>
<reference evidence="3" key="1">
    <citation type="submission" date="2023-07" db="EMBL/GenBank/DDBJ databases">
        <title>30 novel species of actinomycetes from the DSMZ collection.</title>
        <authorList>
            <person name="Nouioui I."/>
        </authorList>
    </citation>
    <scope>NUCLEOTIDE SEQUENCE [LARGE SCALE GENOMIC DNA]</scope>
    <source>
        <strain evidence="3">DSM 41981</strain>
    </source>
</reference>
<comment type="caution">
    <text evidence="2">The sequence shown here is derived from an EMBL/GenBank/DDBJ whole genome shotgun (WGS) entry which is preliminary data.</text>
</comment>
<dbReference type="AlphaFoldDB" id="A0ABD5EFS5"/>
<feature type="compositionally biased region" description="Low complexity" evidence="1">
    <location>
        <begin position="91"/>
        <end position="109"/>
    </location>
</feature>
<evidence type="ECO:0000313" key="3">
    <source>
        <dbReference type="Proteomes" id="UP001183535"/>
    </source>
</evidence>
<dbReference type="Proteomes" id="UP001183535">
    <property type="component" value="Unassembled WGS sequence"/>
</dbReference>
<protein>
    <recommendedName>
        <fullName evidence="4">Secreted protein</fullName>
    </recommendedName>
</protein>
<keyword evidence="3" id="KW-1185">Reference proteome</keyword>
<dbReference type="RefSeq" id="WP_311638431.1">
    <property type="nucleotide sequence ID" value="NZ_JAVRES010000001.1"/>
</dbReference>
<proteinExistence type="predicted"/>
<dbReference type="EMBL" id="JAVRES010000001">
    <property type="protein sequence ID" value="MDT0433249.1"/>
    <property type="molecule type" value="Genomic_DNA"/>
</dbReference>
<organism evidence="2 3">
    <name type="scientific">Streptomyces doudnae</name>
    <dbReference type="NCBI Taxonomy" id="3075536"/>
    <lineage>
        <taxon>Bacteria</taxon>
        <taxon>Bacillati</taxon>
        <taxon>Actinomycetota</taxon>
        <taxon>Actinomycetes</taxon>
        <taxon>Kitasatosporales</taxon>
        <taxon>Streptomycetaceae</taxon>
        <taxon>Streptomyces</taxon>
    </lineage>
</organism>
<evidence type="ECO:0000256" key="1">
    <source>
        <dbReference type="SAM" id="MobiDB-lite"/>
    </source>
</evidence>